<keyword evidence="1" id="KW-0732">Signal</keyword>
<name>A0A318TB22_9BRAD</name>
<gene>
    <name evidence="2" type="ORF">BJ122_1303</name>
</gene>
<evidence type="ECO:0000313" key="2">
    <source>
        <dbReference type="EMBL" id="PYF00034.1"/>
    </source>
</evidence>
<dbReference type="EMBL" id="QJTI01000030">
    <property type="protein sequence ID" value="PYF00034.1"/>
    <property type="molecule type" value="Genomic_DNA"/>
</dbReference>
<proteinExistence type="predicted"/>
<dbReference type="OrthoDB" id="8250533at2"/>
<reference evidence="2 3" key="1">
    <citation type="submission" date="2018-06" db="EMBL/GenBank/DDBJ databases">
        <title>Genomic Encyclopedia of Archaeal and Bacterial Type Strains, Phase II (KMG-II): from individual species to whole genera.</title>
        <authorList>
            <person name="Goeker M."/>
        </authorList>
    </citation>
    <scope>NUCLEOTIDE SEQUENCE [LARGE SCALE GENOMIC DNA]</scope>
    <source>
        <strain evidence="2 3">JCM 11668</strain>
    </source>
</reference>
<sequence length="404" mass="41912">MRTRADGWWTQLAALIAALMLWALASSPAKAGCSAEDLVNSWVDTAYAAYDCKSVYANAATRAAALALTAALTGVALQGSDTGKGQALVNQFCNEAQGNADQIVSKLNTIFGNAIAKEVLGDLSDQLAALGAAADVVKCSCKSEQSTVGLASGVGSCIEEGLCWLQEKLHMQSCDSCTRPPPTRAVCAATNIPVKDGRTCESYTYLEWHSHPQCANIGGPGSIVSPSKNGAFKDTYGRYAVIVVETADGTLVTTDPGANACHSGTLYCVCPKPMVPHWQMIPNPGSGDSKYVFACDCPKGTHPGVTKPDGLSECLCDDTNQVANFGFAPFGMCPAPACPAGQSRLGGDKDATCVTPCADAKQGMGFDGSCCNPAQMTNCGECCPPDTVPNVKTGSCEPRPKPPK</sequence>
<protein>
    <submittedName>
        <fullName evidence="2">Uncharacterized protein</fullName>
    </submittedName>
</protein>
<keyword evidence="3" id="KW-1185">Reference proteome</keyword>
<feature type="chain" id="PRO_5016370271" evidence="1">
    <location>
        <begin position="32"/>
        <end position="404"/>
    </location>
</feature>
<dbReference type="Proteomes" id="UP000248148">
    <property type="component" value="Unassembled WGS sequence"/>
</dbReference>
<evidence type="ECO:0000313" key="3">
    <source>
        <dbReference type="Proteomes" id="UP000248148"/>
    </source>
</evidence>
<accession>A0A318TB22</accession>
<dbReference type="RefSeq" id="WP_146227219.1">
    <property type="nucleotide sequence ID" value="NZ_QJTI01000030.1"/>
</dbReference>
<comment type="caution">
    <text evidence="2">The sequence shown here is derived from an EMBL/GenBank/DDBJ whole genome shotgun (WGS) entry which is preliminary data.</text>
</comment>
<organism evidence="2 3">
    <name type="scientific">Rhodopseudomonas faecalis</name>
    <dbReference type="NCBI Taxonomy" id="99655"/>
    <lineage>
        <taxon>Bacteria</taxon>
        <taxon>Pseudomonadati</taxon>
        <taxon>Pseudomonadota</taxon>
        <taxon>Alphaproteobacteria</taxon>
        <taxon>Hyphomicrobiales</taxon>
        <taxon>Nitrobacteraceae</taxon>
        <taxon>Rhodopseudomonas</taxon>
    </lineage>
</organism>
<feature type="signal peptide" evidence="1">
    <location>
        <begin position="1"/>
        <end position="31"/>
    </location>
</feature>
<dbReference type="AlphaFoldDB" id="A0A318TB22"/>
<evidence type="ECO:0000256" key="1">
    <source>
        <dbReference type="SAM" id="SignalP"/>
    </source>
</evidence>